<dbReference type="EMBL" id="LLXI01000938">
    <property type="protein sequence ID" value="PKY50894.1"/>
    <property type="molecule type" value="Genomic_DNA"/>
</dbReference>
<dbReference type="VEuPathDB" id="FungiDB:RhiirFUN_021778"/>
<dbReference type="AlphaFoldDB" id="A0A2I1GWI1"/>
<evidence type="ECO:0000313" key="2">
    <source>
        <dbReference type="Proteomes" id="UP000234323"/>
    </source>
</evidence>
<sequence>MPAKLSTVCYVHECTECLTQEYTIKKVTAAVRLDDTDPTKVVYLKVKIFIPSDQNILTQIEDFEKGDVVFLRSKFVACTGWYSVSIHMFFLVTDSFPIPSLISSLDYAKINATSLKVMDNLDFDTMPSIGLDIMVIGITTKTVWNIDGKSVLDFYVEENLGDREPRDFWVEVRHDPNVRYLSNKTNSINQSMRSTTAIIMDTIVYQAPVINEVTQEESSPNKHVINLEDISLISTNHNSGNAAQSLNLPWLNAQTNGGHGIRSNQCPRGATPRTSRRGRTTLAQMNQPVRNQNISAALEANLILTMANSASSASDDPVSQEQTD</sequence>
<reference evidence="1 2" key="1">
    <citation type="submission" date="2015-10" db="EMBL/GenBank/DDBJ databases">
        <title>Genome analyses suggest a sexual origin of heterokaryosis in a supposedly ancient asexual fungus.</title>
        <authorList>
            <person name="Ropars J."/>
            <person name="Sedzielewska K."/>
            <person name="Noel J."/>
            <person name="Charron P."/>
            <person name="Farinelli L."/>
            <person name="Marton T."/>
            <person name="Kruger M."/>
            <person name="Pelin A."/>
            <person name="Brachmann A."/>
            <person name="Corradi N."/>
        </authorList>
    </citation>
    <scope>NUCLEOTIDE SEQUENCE [LARGE SCALE GENOMIC DNA]</scope>
    <source>
        <strain evidence="1 2">A4</strain>
    </source>
</reference>
<dbReference type="Proteomes" id="UP000234323">
    <property type="component" value="Unassembled WGS sequence"/>
</dbReference>
<protein>
    <submittedName>
        <fullName evidence="1">Uncharacterized protein</fullName>
    </submittedName>
</protein>
<name>A0A2I1GWI1_9GLOM</name>
<proteinExistence type="predicted"/>
<dbReference type="VEuPathDB" id="FungiDB:FUN_009823"/>
<organism evidence="1 2">
    <name type="scientific">Rhizophagus irregularis</name>
    <dbReference type="NCBI Taxonomy" id="588596"/>
    <lineage>
        <taxon>Eukaryota</taxon>
        <taxon>Fungi</taxon>
        <taxon>Fungi incertae sedis</taxon>
        <taxon>Mucoromycota</taxon>
        <taxon>Glomeromycotina</taxon>
        <taxon>Glomeromycetes</taxon>
        <taxon>Glomerales</taxon>
        <taxon>Glomeraceae</taxon>
        <taxon>Rhizophagus</taxon>
    </lineage>
</organism>
<accession>A0A2I1GWI1</accession>
<dbReference type="VEuPathDB" id="FungiDB:RhiirFUN_007271"/>
<evidence type="ECO:0000313" key="1">
    <source>
        <dbReference type="EMBL" id="PKY50894.1"/>
    </source>
</evidence>
<comment type="caution">
    <text evidence="1">The sequence shown here is derived from an EMBL/GenBank/DDBJ whole genome shotgun (WGS) entry which is preliminary data.</text>
</comment>
<gene>
    <name evidence="1" type="ORF">RhiirA4_424107</name>
</gene>
<keyword evidence="2" id="KW-1185">Reference proteome</keyword>
<dbReference type="VEuPathDB" id="FungiDB:RhiirA1_445017"/>